<dbReference type="InterPro" id="IPR016064">
    <property type="entry name" value="NAD/diacylglycerol_kinase_sf"/>
</dbReference>
<organism evidence="3 4">
    <name type="scientific">Catenulispora yoronensis</name>
    <dbReference type="NCBI Taxonomy" id="450799"/>
    <lineage>
        <taxon>Bacteria</taxon>
        <taxon>Bacillati</taxon>
        <taxon>Actinomycetota</taxon>
        <taxon>Actinomycetes</taxon>
        <taxon>Catenulisporales</taxon>
        <taxon>Catenulisporaceae</taxon>
        <taxon>Catenulispora</taxon>
    </lineage>
</organism>
<proteinExistence type="predicted"/>
<feature type="transmembrane region" description="Helical" evidence="1">
    <location>
        <begin position="61"/>
        <end position="80"/>
    </location>
</feature>
<reference evidence="4" key="1">
    <citation type="journal article" date="2019" name="Int. J. Syst. Evol. Microbiol.">
        <title>The Global Catalogue of Microorganisms (GCM) 10K type strain sequencing project: providing services to taxonomists for standard genome sequencing and annotation.</title>
        <authorList>
            <consortium name="The Broad Institute Genomics Platform"/>
            <consortium name="The Broad Institute Genome Sequencing Center for Infectious Disease"/>
            <person name="Wu L."/>
            <person name="Ma J."/>
        </authorList>
    </citation>
    <scope>NUCLEOTIDE SEQUENCE [LARGE SCALE GENOMIC DNA]</scope>
    <source>
        <strain evidence="4">JCM 16014</strain>
    </source>
</reference>
<keyword evidence="1" id="KW-1133">Transmembrane helix</keyword>
<sequence>MAPDRRSRTLAQLGLSCLLATVALLLVTIIFFRGLLMVSAVLVTILLTGAGAWWFIARRRLLRWLGAGVAAAAPVVLIILSAVAGFWLAGVAVAALAAAGVLCTRAALRGLDHTQALASAGSRSRSRPRRAARPRHPVLIMNPASGNGKVGEFDLVAKAEALGARVLLLDPAANQDVTAMAREAVAGGADLLGVAGGDGTQALVAAVAADHGLPFMVVSAGTRNHFAMDLGLDRDNPAADLEALRDGVELRVDLGTVADRPFVNTASFGAYAEIVQNPQYRDSKAGTALEHLPDLLPATEESLAVDTDGDPLPSPQVLLVSNNPYMESGTLGGGRRPRLDRGLLGVVAVHVDGALSAAQFALLGTGSRAVTVRSARRVQVDAVEATIPVAVDGEALTLKTPVVCTIRPRALRVRVPRHRRAAPPPRRSLRTEWRTVLALAFGRYRRFSAPE</sequence>
<dbReference type="RefSeq" id="WP_344669643.1">
    <property type="nucleotide sequence ID" value="NZ_BAAAQN010000049.1"/>
</dbReference>
<name>A0ABP5GLQ6_9ACTN</name>
<keyword evidence="1" id="KW-0472">Membrane</keyword>
<keyword evidence="4" id="KW-1185">Reference proteome</keyword>
<dbReference type="InterPro" id="IPR017438">
    <property type="entry name" value="ATP-NAD_kinase_N"/>
</dbReference>
<dbReference type="PROSITE" id="PS50146">
    <property type="entry name" value="DAGK"/>
    <property type="match status" value="1"/>
</dbReference>
<evidence type="ECO:0000259" key="2">
    <source>
        <dbReference type="PROSITE" id="PS50146"/>
    </source>
</evidence>
<protein>
    <recommendedName>
        <fullName evidence="2">DAGKc domain-containing protein</fullName>
    </recommendedName>
</protein>
<comment type="caution">
    <text evidence="3">The sequence shown here is derived from an EMBL/GenBank/DDBJ whole genome shotgun (WGS) entry which is preliminary data.</text>
</comment>
<accession>A0ABP5GLQ6</accession>
<dbReference type="EMBL" id="BAAAQN010000049">
    <property type="protein sequence ID" value="GAA2050560.1"/>
    <property type="molecule type" value="Genomic_DNA"/>
</dbReference>
<feature type="domain" description="DAGKc" evidence="2">
    <location>
        <begin position="132"/>
        <end position="261"/>
    </location>
</feature>
<evidence type="ECO:0000313" key="4">
    <source>
        <dbReference type="Proteomes" id="UP001500751"/>
    </source>
</evidence>
<dbReference type="Proteomes" id="UP001500751">
    <property type="component" value="Unassembled WGS sequence"/>
</dbReference>
<dbReference type="Pfam" id="PF00781">
    <property type="entry name" value="DAGK_cat"/>
    <property type="match status" value="1"/>
</dbReference>
<dbReference type="InterPro" id="IPR001206">
    <property type="entry name" value="Diacylglycerol_kinase_cat_dom"/>
</dbReference>
<gene>
    <name evidence="3" type="ORF">GCM10009839_66350</name>
</gene>
<evidence type="ECO:0000313" key="3">
    <source>
        <dbReference type="EMBL" id="GAA2050560.1"/>
    </source>
</evidence>
<feature type="transmembrane region" description="Helical" evidence="1">
    <location>
        <begin position="12"/>
        <end position="32"/>
    </location>
</feature>
<feature type="transmembrane region" description="Helical" evidence="1">
    <location>
        <begin position="38"/>
        <end position="56"/>
    </location>
</feature>
<keyword evidence="1" id="KW-0812">Transmembrane</keyword>
<dbReference type="Gene3D" id="2.60.200.40">
    <property type="match status" value="1"/>
</dbReference>
<dbReference type="SUPFAM" id="SSF111331">
    <property type="entry name" value="NAD kinase/diacylglycerol kinase-like"/>
    <property type="match status" value="1"/>
</dbReference>
<evidence type="ECO:0000256" key="1">
    <source>
        <dbReference type="SAM" id="Phobius"/>
    </source>
</evidence>
<dbReference type="Gene3D" id="3.40.50.10330">
    <property type="entry name" value="Probable inorganic polyphosphate/atp-NAD kinase, domain 1"/>
    <property type="match status" value="1"/>
</dbReference>